<dbReference type="Pfam" id="PF17668">
    <property type="entry name" value="Acetyltransf_17"/>
    <property type="match status" value="1"/>
</dbReference>
<evidence type="ECO:0000256" key="3">
    <source>
        <dbReference type="ARBA" id="ARBA00023315"/>
    </source>
</evidence>
<dbReference type="InterPro" id="IPR016181">
    <property type="entry name" value="Acyl_CoA_acyltransferase"/>
</dbReference>
<dbReference type="PANTHER" id="PTHR37817">
    <property type="entry name" value="N-ACETYLTRANSFERASE EIS"/>
    <property type="match status" value="1"/>
</dbReference>
<dbReference type="InterPro" id="IPR041380">
    <property type="entry name" value="Acetyltransf_17"/>
</dbReference>
<dbReference type="Gene3D" id="3.40.630.30">
    <property type="match status" value="2"/>
</dbReference>
<feature type="binding site" evidence="4">
    <location>
        <begin position="149"/>
        <end position="150"/>
    </location>
    <ligand>
        <name>acetyl-CoA</name>
        <dbReference type="ChEBI" id="CHEBI:57288"/>
    </ligand>
</feature>
<accession>A0ABV1P0M6</accession>
<dbReference type="InterPro" id="IPR000182">
    <property type="entry name" value="GNAT_dom"/>
</dbReference>
<evidence type="ECO:0000256" key="2">
    <source>
        <dbReference type="ARBA" id="ARBA00022679"/>
    </source>
</evidence>
<name>A0ABV1P0M6_9ACTN</name>
<dbReference type="PANTHER" id="PTHR37817:SF1">
    <property type="entry name" value="N-ACETYLTRANSFERASE EIS"/>
    <property type="match status" value="1"/>
</dbReference>
<dbReference type="InterPro" id="IPR025559">
    <property type="entry name" value="Eis_dom"/>
</dbReference>
<evidence type="ECO:0000259" key="5">
    <source>
        <dbReference type="PROSITE" id="PS51186"/>
    </source>
</evidence>
<organism evidence="6 7">
    <name type="scientific">Nocardioides kribbensis</name>
    <dbReference type="NCBI Taxonomy" id="305517"/>
    <lineage>
        <taxon>Bacteria</taxon>
        <taxon>Bacillati</taxon>
        <taxon>Actinomycetota</taxon>
        <taxon>Actinomycetes</taxon>
        <taxon>Propionibacteriales</taxon>
        <taxon>Nocardioidaceae</taxon>
        <taxon>Nocardioides</taxon>
    </lineage>
</organism>
<comment type="caution">
    <text evidence="6">The sequence shown here is derived from an EMBL/GenBank/DDBJ whole genome shotgun (WGS) entry which is preliminary data.</text>
</comment>
<comment type="subunit">
    <text evidence="4">Homohexamer; trimer of dimers.</text>
</comment>
<proteinExistence type="inferred from homology"/>
<reference evidence="6 7" key="1">
    <citation type="submission" date="2024-02" db="EMBL/GenBank/DDBJ databases">
        <title>Full genome sequence of Nocardioides kribbensis.</title>
        <authorList>
            <person name="Poletto B.L."/>
            <person name="Silva G."/>
            <person name="Galante D."/>
            <person name="Campos K.R."/>
            <person name="Santos M.B.N."/>
            <person name="Sacchi C.T."/>
        </authorList>
    </citation>
    <scope>NUCLEOTIDE SEQUENCE [LARGE SCALE GENOMIC DNA]</scope>
    <source>
        <strain evidence="6 7">O4R</strain>
    </source>
</reference>
<feature type="domain" description="N-acetyltransferase" evidence="5">
    <location>
        <begin position="17"/>
        <end position="181"/>
    </location>
</feature>
<comment type="similarity">
    <text evidence="1 4">Belongs to the acetyltransferase Eis family.</text>
</comment>
<evidence type="ECO:0000313" key="7">
    <source>
        <dbReference type="Proteomes" id="UP001482520"/>
    </source>
</evidence>
<dbReference type="EMBL" id="JBEGDP010000015">
    <property type="protein sequence ID" value="MEQ7848309.1"/>
    <property type="molecule type" value="Genomic_DNA"/>
</dbReference>
<keyword evidence="7" id="KW-1185">Reference proteome</keyword>
<keyword evidence="2 4" id="KW-0808">Transferase</keyword>
<dbReference type="InterPro" id="IPR036527">
    <property type="entry name" value="SCP2_sterol-bd_dom_sf"/>
</dbReference>
<dbReference type="RefSeq" id="WP_349804977.1">
    <property type="nucleotide sequence ID" value="NZ_JBEGDP010000015.1"/>
</dbReference>
<protein>
    <submittedName>
        <fullName evidence="6">GNAT family N-acetyltransferase</fullName>
        <ecNumber evidence="6">2.3.1.-</ecNumber>
    </submittedName>
</protein>
<dbReference type="Pfam" id="PF13527">
    <property type="entry name" value="Acetyltransf_9"/>
    <property type="match status" value="1"/>
</dbReference>
<feature type="active site" description="Proton donor" evidence="4">
    <location>
        <position position="154"/>
    </location>
</feature>
<gene>
    <name evidence="6" type="ORF">V6R90_13565</name>
</gene>
<dbReference type="HAMAP" id="MF_01812">
    <property type="entry name" value="Eis"/>
    <property type="match status" value="1"/>
</dbReference>
<dbReference type="EC" id="2.3.1.-" evidence="6"/>
<dbReference type="SUPFAM" id="SSF55729">
    <property type="entry name" value="Acyl-CoA N-acyltransferases (Nat)"/>
    <property type="match status" value="1"/>
</dbReference>
<dbReference type="Pfam" id="PF13530">
    <property type="entry name" value="SCP2_2"/>
    <property type="match status" value="1"/>
</dbReference>
<feature type="binding site" evidence="4">
    <location>
        <begin position="113"/>
        <end position="115"/>
    </location>
    <ligand>
        <name>acetyl-CoA</name>
        <dbReference type="ChEBI" id="CHEBI:57288"/>
    </ligand>
</feature>
<dbReference type="PROSITE" id="PS51186">
    <property type="entry name" value="GNAT"/>
    <property type="match status" value="1"/>
</dbReference>
<evidence type="ECO:0000256" key="1">
    <source>
        <dbReference type="ARBA" id="ARBA00009213"/>
    </source>
</evidence>
<dbReference type="InterPro" id="IPR022902">
    <property type="entry name" value="NAcTrfase_Eis"/>
</dbReference>
<feature type="binding site" evidence="4">
    <location>
        <begin position="121"/>
        <end position="126"/>
    </location>
    <ligand>
        <name>acetyl-CoA</name>
        <dbReference type="ChEBI" id="CHEBI:57288"/>
    </ligand>
</feature>
<dbReference type="InterPro" id="IPR051554">
    <property type="entry name" value="Acetyltransferase_Eis"/>
</dbReference>
<evidence type="ECO:0000256" key="4">
    <source>
        <dbReference type="HAMAP-Rule" id="MF_01812"/>
    </source>
</evidence>
<dbReference type="GO" id="GO:0016746">
    <property type="term" value="F:acyltransferase activity"/>
    <property type="evidence" value="ECO:0007669"/>
    <property type="project" value="UniProtKB-KW"/>
</dbReference>
<dbReference type="Gene3D" id="3.30.1050.10">
    <property type="entry name" value="SCP2 sterol-binding domain"/>
    <property type="match status" value="1"/>
</dbReference>
<dbReference type="Proteomes" id="UP001482520">
    <property type="component" value="Unassembled WGS sequence"/>
</dbReference>
<evidence type="ECO:0000313" key="6">
    <source>
        <dbReference type="EMBL" id="MEQ7848309.1"/>
    </source>
</evidence>
<keyword evidence="3 4" id="KW-0012">Acyltransferase</keyword>
<feature type="active site" description="Proton acceptor; via carboxylate" evidence="4">
    <location>
        <position position="434"/>
    </location>
</feature>
<dbReference type="SUPFAM" id="SSF55718">
    <property type="entry name" value="SCP-like"/>
    <property type="match status" value="1"/>
</dbReference>
<sequence>MRPDPLSDHHPDPHPDLVVDRLDVHSTDAGELARLRAYADAWSLGFHEGGLDDDKHRRWLESTRADDAVLRAVWPRTSRVAGTPAPVGTFTSWQQQVNVGGGRLLPLHMITDVTVAPTHRRRGLLRRLMGEDLAEAADRGLPLAALTVSEGSIYGRYGFGVATRRRRIEVDLTTRFALRDQVEDTGALELATPAEAYPVCREVFARVLATTRGMVARPAHHAVHDSGEHDWETGGPDRASRVAVHLDPSGTPDGYVRFRVKDTDGGLVEVRDLQALGPQVPLRLWRFLADLDLTAKARAIAPVEDPLDLALTDPRVVTTTEVRDVLWLRVLDPVAALEARPWSADATVVLGIDDPLGHAAGTFRVTTEQGRARVEATDEAPGVRLGVDTLGALYLGDRSVLTAAAAGRVTGSDVATWAAMADHAGPAPWNTTGF</sequence>